<evidence type="ECO:0008006" key="6">
    <source>
        <dbReference type="Google" id="ProtNLM"/>
    </source>
</evidence>
<organism evidence="4 5">
    <name type="scientific">Gymnopilus dilepis</name>
    <dbReference type="NCBI Taxonomy" id="231916"/>
    <lineage>
        <taxon>Eukaryota</taxon>
        <taxon>Fungi</taxon>
        <taxon>Dikarya</taxon>
        <taxon>Basidiomycota</taxon>
        <taxon>Agaricomycotina</taxon>
        <taxon>Agaricomycetes</taxon>
        <taxon>Agaricomycetidae</taxon>
        <taxon>Agaricales</taxon>
        <taxon>Agaricineae</taxon>
        <taxon>Hymenogastraceae</taxon>
        <taxon>Gymnopilus</taxon>
    </lineage>
</organism>
<dbReference type="STRING" id="231916.A0A409WDA2"/>
<accession>A0A409WDA2</accession>
<dbReference type="Gene3D" id="3.30.70.100">
    <property type="match status" value="1"/>
</dbReference>
<dbReference type="GO" id="GO:0016788">
    <property type="term" value="F:hydrolase activity, acting on ester bonds"/>
    <property type="evidence" value="ECO:0007669"/>
    <property type="project" value="InterPro"/>
</dbReference>
<dbReference type="CDD" id="cd01846">
    <property type="entry name" value="fatty_acyltransferase_like"/>
    <property type="match status" value="1"/>
</dbReference>
<gene>
    <name evidence="4" type="ORF">CVT26_012906</name>
</gene>
<evidence type="ECO:0000256" key="1">
    <source>
        <dbReference type="ARBA" id="ARBA00022801"/>
    </source>
</evidence>
<dbReference type="EMBL" id="NHYE01005156">
    <property type="protein sequence ID" value="PPQ76469.1"/>
    <property type="molecule type" value="Genomic_DNA"/>
</dbReference>
<dbReference type="InterPro" id="IPR051058">
    <property type="entry name" value="GDSL_Est/Lipase"/>
</dbReference>
<evidence type="ECO:0000313" key="4">
    <source>
        <dbReference type="EMBL" id="PPQ76469.1"/>
    </source>
</evidence>
<dbReference type="SUPFAM" id="SSF52266">
    <property type="entry name" value="SGNH hydrolase"/>
    <property type="match status" value="1"/>
</dbReference>
<sequence>MFANRALKHLFLCSLTAFSSAKLAWKDTKFLVTFGDSYTTDGFNITAGVNSSDPGFVSSNGPNWVEALGSTYNVAGTKVFNLASGGATIDAALVPPYLPTVLSVVDQVAQFKRFLAPKPAGAQWSSDDTLFAIWIGINDVGNSFGWTNITQPQFYSVLMNRLTTQLDELYDLGARSFLFLTVPPTDRAPLFLQQGPAVVAKLRPFLVNYNAQLTSTVKKFESKHRGIETAIVFDTQPVFNTLLDNANTFGFVNVTGWCEAYENGTPSQTTQTPPCAPVSNYFWLNSLHPLFTVHKLKEPFTIENETLHANFQSVAERQAEWSGYPLTFYYNFQDPCLFYVVSGWEDSEAHRKWIASDTNQQFLHIFGPILTVDGLAHIDIDFNQIPSNTSELLVRKETGGGEGTGFVQESDDGRQPSWRGHGVDVDNTNDFYYLEAYDDFKGPVMSKAGEGTYVLKRVYA</sequence>
<proteinExistence type="predicted"/>
<dbReference type="InParanoid" id="A0A409WDA2"/>
<dbReference type="InterPro" id="IPR036514">
    <property type="entry name" value="SGNH_hydro_sf"/>
</dbReference>
<dbReference type="InterPro" id="IPR011008">
    <property type="entry name" value="Dimeric_a/b-barrel"/>
</dbReference>
<evidence type="ECO:0000256" key="3">
    <source>
        <dbReference type="SAM" id="SignalP"/>
    </source>
</evidence>
<evidence type="ECO:0000256" key="2">
    <source>
        <dbReference type="SAM" id="MobiDB-lite"/>
    </source>
</evidence>
<reference evidence="4 5" key="1">
    <citation type="journal article" date="2018" name="Evol. Lett.">
        <title>Horizontal gene cluster transfer increased hallucinogenic mushroom diversity.</title>
        <authorList>
            <person name="Reynolds H.T."/>
            <person name="Vijayakumar V."/>
            <person name="Gluck-Thaler E."/>
            <person name="Korotkin H.B."/>
            <person name="Matheny P.B."/>
            <person name="Slot J.C."/>
        </authorList>
    </citation>
    <scope>NUCLEOTIDE SEQUENCE [LARGE SCALE GENOMIC DNA]</scope>
    <source>
        <strain evidence="4 5">SRW20</strain>
    </source>
</reference>
<dbReference type="PANTHER" id="PTHR45648:SF85">
    <property type="entry name" value="A, PUTATIVE (AFU_ORTHOLOGUE AFUA_2G10760)-RELATED"/>
    <property type="match status" value="1"/>
</dbReference>
<evidence type="ECO:0000313" key="5">
    <source>
        <dbReference type="Proteomes" id="UP000284706"/>
    </source>
</evidence>
<dbReference type="SUPFAM" id="SSF54909">
    <property type="entry name" value="Dimeric alpha+beta barrel"/>
    <property type="match status" value="1"/>
</dbReference>
<keyword evidence="5" id="KW-1185">Reference proteome</keyword>
<dbReference type="Pfam" id="PF00657">
    <property type="entry name" value="Lipase_GDSL"/>
    <property type="match status" value="1"/>
</dbReference>
<comment type="caution">
    <text evidence="4">The sequence shown here is derived from an EMBL/GenBank/DDBJ whole genome shotgun (WGS) entry which is preliminary data.</text>
</comment>
<feature type="signal peptide" evidence="3">
    <location>
        <begin position="1"/>
        <end position="21"/>
    </location>
</feature>
<dbReference type="AlphaFoldDB" id="A0A409WDA2"/>
<feature type="chain" id="PRO_5019309409" description="SGNH hydrolase-type esterase domain-containing protein" evidence="3">
    <location>
        <begin position="22"/>
        <end position="460"/>
    </location>
</feature>
<protein>
    <recommendedName>
        <fullName evidence="6">SGNH hydrolase-type esterase domain-containing protein</fullName>
    </recommendedName>
</protein>
<dbReference type="Proteomes" id="UP000284706">
    <property type="component" value="Unassembled WGS sequence"/>
</dbReference>
<feature type="region of interest" description="Disordered" evidence="2">
    <location>
        <begin position="400"/>
        <end position="420"/>
    </location>
</feature>
<dbReference type="Gene3D" id="3.40.50.1110">
    <property type="entry name" value="SGNH hydrolase"/>
    <property type="match status" value="1"/>
</dbReference>
<dbReference type="PANTHER" id="PTHR45648">
    <property type="entry name" value="GDSL LIPASE/ACYLHYDROLASE FAMILY PROTEIN (AFU_ORTHOLOGUE AFUA_4G14700)"/>
    <property type="match status" value="1"/>
</dbReference>
<dbReference type="InterPro" id="IPR001087">
    <property type="entry name" value="GDSL"/>
</dbReference>
<keyword evidence="1" id="KW-0378">Hydrolase</keyword>
<keyword evidence="3" id="KW-0732">Signal</keyword>
<dbReference type="OrthoDB" id="1600564at2759"/>
<name>A0A409WDA2_9AGAR</name>